<feature type="transmembrane region" description="Helical" evidence="5">
    <location>
        <begin position="180"/>
        <end position="198"/>
    </location>
</feature>
<feature type="transmembrane region" description="Helical" evidence="5">
    <location>
        <begin position="380"/>
        <end position="408"/>
    </location>
</feature>
<evidence type="ECO:0000256" key="5">
    <source>
        <dbReference type="SAM" id="Phobius"/>
    </source>
</evidence>
<dbReference type="CDD" id="cd07042">
    <property type="entry name" value="STAS_SulP_like_sulfate_transporter"/>
    <property type="match status" value="1"/>
</dbReference>
<dbReference type="InterPro" id="IPR002645">
    <property type="entry name" value="STAS_dom"/>
</dbReference>
<evidence type="ECO:0000256" key="1">
    <source>
        <dbReference type="ARBA" id="ARBA00004141"/>
    </source>
</evidence>
<feature type="transmembrane region" description="Helical" evidence="5">
    <location>
        <begin position="101"/>
        <end position="125"/>
    </location>
</feature>
<accession>A0ABP5M2U5</accession>
<reference evidence="8" key="1">
    <citation type="journal article" date="2019" name="Int. J. Syst. Evol. Microbiol.">
        <title>The Global Catalogue of Microorganisms (GCM) 10K type strain sequencing project: providing services to taxonomists for standard genome sequencing and annotation.</title>
        <authorList>
            <consortium name="The Broad Institute Genomics Platform"/>
            <consortium name="The Broad Institute Genome Sequencing Center for Infectious Disease"/>
            <person name="Wu L."/>
            <person name="Ma J."/>
        </authorList>
    </citation>
    <scope>NUCLEOTIDE SEQUENCE [LARGE SCALE GENOMIC DNA]</scope>
    <source>
        <strain evidence="8">JCM 16022</strain>
    </source>
</reference>
<dbReference type="EMBL" id="BAAAQR010000020">
    <property type="protein sequence ID" value="GAA2156561.1"/>
    <property type="molecule type" value="Genomic_DNA"/>
</dbReference>
<dbReference type="SUPFAM" id="SSF52091">
    <property type="entry name" value="SpoIIaa-like"/>
    <property type="match status" value="1"/>
</dbReference>
<dbReference type="RefSeq" id="WP_344158151.1">
    <property type="nucleotide sequence ID" value="NZ_BAAAQR010000020.1"/>
</dbReference>
<keyword evidence="2 5" id="KW-0812">Transmembrane</keyword>
<keyword evidence="8" id="KW-1185">Reference proteome</keyword>
<evidence type="ECO:0000256" key="4">
    <source>
        <dbReference type="ARBA" id="ARBA00023136"/>
    </source>
</evidence>
<protein>
    <submittedName>
        <fullName evidence="7">SulP family inorganic anion transporter</fullName>
    </submittedName>
</protein>
<evidence type="ECO:0000313" key="7">
    <source>
        <dbReference type="EMBL" id="GAA2156561.1"/>
    </source>
</evidence>
<feature type="transmembrane region" description="Helical" evidence="5">
    <location>
        <begin position="77"/>
        <end position="95"/>
    </location>
</feature>
<feature type="transmembrane region" description="Helical" evidence="5">
    <location>
        <begin position="287"/>
        <end position="306"/>
    </location>
</feature>
<evidence type="ECO:0000256" key="2">
    <source>
        <dbReference type="ARBA" id="ARBA00022692"/>
    </source>
</evidence>
<dbReference type="PANTHER" id="PTHR11814">
    <property type="entry name" value="SULFATE TRANSPORTER"/>
    <property type="match status" value="1"/>
</dbReference>
<evidence type="ECO:0000256" key="3">
    <source>
        <dbReference type="ARBA" id="ARBA00022989"/>
    </source>
</evidence>
<evidence type="ECO:0000259" key="6">
    <source>
        <dbReference type="PROSITE" id="PS50801"/>
    </source>
</evidence>
<dbReference type="Pfam" id="PF01740">
    <property type="entry name" value="STAS"/>
    <property type="match status" value="1"/>
</dbReference>
<name>A0ABP5M2U5_9ACTN</name>
<keyword evidence="3 5" id="KW-1133">Transmembrane helix</keyword>
<feature type="transmembrane region" description="Helical" evidence="5">
    <location>
        <begin position="21"/>
        <end position="38"/>
    </location>
</feature>
<dbReference type="InterPro" id="IPR036513">
    <property type="entry name" value="STAS_dom_sf"/>
</dbReference>
<dbReference type="PROSITE" id="PS50801">
    <property type="entry name" value="STAS"/>
    <property type="match status" value="1"/>
</dbReference>
<proteinExistence type="predicted"/>
<dbReference type="Proteomes" id="UP001501771">
    <property type="component" value="Unassembled WGS sequence"/>
</dbReference>
<comment type="caution">
    <text evidence="7">The sequence shown here is derived from an EMBL/GenBank/DDBJ whole genome shotgun (WGS) entry which is preliminary data.</text>
</comment>
<organism evidence="7 8">
    <name type="scientific">Nocardioides koreensis</name>
    <dbReference type="NCBI Taxonomy" id="433651"/>
    <lineage>
        <taxon>Bacteria</taxon>
        <taxon>Bacillati</taxon>
        <taxon>Actinomycetota</taxon>
        <taxon>Actinomycetes</taxon>
        <taxon>Propionibacteriales</taxon>
        <taxon>Nocardioidaceae</taxon>
        <taxon>Nocardioides</taxon>
    </lineage>
</organism>
<feature type="domain" description="STAS" evidence="6">
    <location>
        <begin position="436"/>
        <end position="551"/>
    </location>
</feature>
<sequence>MVPRPPLPAWVHGYQRRWLRGDVLAGITITAYLIPQVMAYAEVAGLPAVVGIWASVGALLLYALVGTSPQLSVGPESTTALMTAAAIAPLAASSSTRYADLAAALCLVVAGYCLLGWFGGLAFLADLLSRPVLIGYMAGVAGIMIASQLGKLTGVPVDAQGFRDQVGQVVPHLDEAHGPTLTLGLVTLAVMLVGSVLFRRAPMALIGMLGAAAAVSVLDLRDKGVTVIGEIPAGLPVPSLPQVSAHGVVSLLPAALGVALVAYTDNVLTGRAFADRQRVRIDPRRELLALGAANVGASLMQGFPVSSSGSRTAIGDAVGSRTQLTSLVTVAATVLALLLARPVLAAFPTAALGAVVVYAAVRLVDVAEFRRLARFRTSEFLIAVATTVAVLVVGVLQGVLVAVGLSIVDLLRRVARPHDAVEGFVPDVAGMHDVDDYPEASLVPGLMVYRYDSPLFFANAEDFRNRARAAVTASETPVRWFVLNTEAIIEVDITAVDALESLRADLAGRGIVFALARMKQDLRDELAPTGLLERIGEDHLFPTLPTAVEAYHQWCTEHE</sequence>
<feature type="transmembrane region" description="Helical" evidence="5">
    <location>
        <begin position="44"/>
        <end position="65"/>
    </location>
</feature>
<comment type="subcellular location">
    <subcellularLocation>
        <location evidence="1">Membrane</location>
        <topology evidence="1">Multi-pass membrane protein</topology>
    </subcellularLocation>
</comment>
<dbReference type="Gene3D" id="3.30.750.24">
    <property type="entry name" value="STAS domain"/>
    <property type="match status" value="1"/>
</dbReference>
<dbReference type="InterPro" id="IPR011547">
    <property type="entry name" value="SLC26A/SulP_dom"/>
</dbReference>
<dbReference type="NCBIfam" id="TIGR00815">
    <property type="entry name" value="sulP"/>
    <property type="match status" value="1"/>
</dbReference>
<gene>
    <name evidence="7" type="ORF">GCM10009844_44920</name>
</gene>
<evidence type="ECO:0000313" key="8">
    <source>
        <dbReference type="Proteomes" id="UP001501771"/>
    </source>
</evidence>
<dbReference type="Pfam" id="PF00916">
    <property type="entry name" value="Sulfate_transp"/>
    <property type="match status" value="1"/>
</dbReference>
<feature type="transmembrane region" description="Helical" evidence="5">
    <location>
        <begin position="326"/>
        <end position="359"/>
    </location>
</feature>
<feature type="transmembrane region" description="Helical" evidence="5">
    <location>
        <begin position="132"/>
        <end position="150"/>
    </location>
</feature>
<keyword evidence="4 5" id="KW-0472">Membrane</keyword>
<dbReference type="InterPro" id="IPR001902">
    <property type="entry name" value="SLC26A/SulP_fam"/>
</dbReference>